<feature type="region of interest" description="Disordered" evidence="1">
    <location>
        <begin position="1"/>
        <end position="62"/>
    </location>
</feature>
<evidence type="ECO:0008006" key="4">
    <source>
        <dbReference type="Google" id="ProtNLM"/>
    </source>
</evidence>
<dbReference type="Proteomes" id="UP000274327">
    <property type="component" value="Unassembled WGS sequence"/>
</dbReference>
<keyword evidence="3" id="KW-1185">Reference proteome</keyword>
<evidence type="ECO:0000313" key="2">
    <source>
        <dbReference type="EMBL" id="RRR18400.1"/>
    </source>
</evidence>
<gene>
    <name evidence="2" type="ORF">DS079_09310</name>
</gene>
<proteinExistence type="predicted"/>
<sequence>MSGMAESAWEAEVEVSDRIDAADGSNRDDTADETDRADETSTAGTGRARYVSDAIGTPLGGPSMGPPALTAIEAAVTTKIVTASEFRTRLSELLELSHRQPVTVMSRGARARGVLVSADFFDRACTALGDEPYARPPRIRLEEIMAENRQFLEFL</sequence>
<comment type="caution">
    <text evidence="2">The sequence shown here is derived from an EMBL/GenBank/DDBJ whole genome shotgun (WGS) entry which is preliminary data.</text>
</comment>
<accession>A0A3R8RQL7</accession>
<organism evidence="2 3">
    <name type="scientific">Brachybacterium paraconglomeratum</name>
    <dbReference type="NCBI Taxonomy" id="173362"/>
    <lineage>
        <taxon>Bacteria</taxon>
        <taxon>Bacillati</taxon>
        <taxon>Actinomycetota</taxon>
        <taxon>Actinomycetes</taxon>
        <taxon>Micrococcales</taxon>
        <taxon>Dermabacteraceae</taxon>
        <taxon>Brachybacterium</taxon>
    </lineage>
</organism>
<name>A0A3R8RQL7_9MICO</name>
<dbReference type="EMBL" id="QOCI01000007">
    <property type="protein sequence ID" value="RRR18400.1"/>
    <property type="molecule type" value="Genomic_DNA"/>
</dbReference>
<feature type="compositionally biased region" description="Basic and acidic residues" evidence="1">
    <location>
        <begin position="15"/>
        <end position="39"/>
    </location>
</feature>
<evidence type="ECO:0000313" key="3">
    <source>
        <dbReference type="Proteomes" id="UP000274327"/>
    </source>
</evidence>
<protein>
    <recommendedName>
        <fullName evidence="4">Antitoxin</fullName>
    </recommendedName>
</protein>
<dbReference type="AlphaFoldDB" id="A0A3R8RQL7"/>
<evidence type="ECO:0000256" key="1">
    <source>
        <dbReference type="SAM" id="MobiDB-lite"/>
    </source>
</evidence>
<reference evidence="2 3" key="1">
    <citation type="submission" date="2018-07" db="EMBL/GenBank/DDBJ databases">
        <title>Brachybacteriurn paraconglorneratum KCTC 9916.</title>
        <authorList>
            <person name="Li Y."/>
        </authorList>
    </citation>
    <scope>NUCLEOTIDE SEQUENCE [LARGE SCALE GENOMIC DNA]</scope>
    <source>
        <strain evidence="2 3">KCTC 9916</strain>
    </source>
</reference>